<organism evidence="1 2">
    <name type="scientific">Methanosarcina mazei Tuc01</name>
    <dbReference type="NCBI Taxonomy" id="1236903"/>
    <lineage>
        <taxon>Archaea</taxon>
        <taxon>Methanobacteriati</taxon>
        <taxon>Methanobacteriota</taxon>
        <taxon>Stenosarchaea group</taxon>
        <taxon>Methanomicrobia</taxon>
        <taxon>Methanosarcinales</taxon>
        <taxon>Methanosarcinaceae</taxon>
        <taxon>Methanosarcina</taxon>
    </lineage>
</organism>
<evidence type="ECO:0000313" key="1">
    <source>
        <dbReference type="EMBL" id="AGF98711.1"/>
    </source>
</evidence>
<reference evidence="1 2" key="1">
    <citation type="journal article" date="2013" name="Genome Announc.">
        <title>Complete Genome of a Methanosarcina mazei Strain Isolated from Sediment Samples from an Amazonian Flooded Area.</title>
        <authorList>
            <person name="Assis das Gracas D."/>
            <person name="Thiago Juca Ramos R."/>
            <person name="Vieira Araujo A.C."/>
            <person name="Zahlouth R."/>
            <person name="Ribeiro Carneiro A."/>
            <person name="Souza Lopes T."/>
            <person name="Azevedo Barauna R."/>
            <person name="Azevedo V."/>
            <person name="Cruz Schneider M.P."/>
            <person name="Pellizari V.H."/>
            <person name="Silva A."/>
        </authorList>
    </citation>
    <scope>NUCLEOTIDE SEQUENCE [LARGE SCALE GENOMIC DNA]</scope>
    <source>
        <strain evidence="1 2">Tuc01</strain>
    </source>
</reference>
<proteinExistence type="predicted"/>
<dbReference type="HOGENOM" id="CLU_3163149_0_0_2"/>
<dbReference type="KEGG" id="mmaz:MmTuc01_3464"/>
<accession>M1Q2A8</accession>
<sequence length="47" mass="5621">MKPSLDNLIKNICDVVDPWMSYYRHTDYAAGLERIEQSFNEKIQKFI</sequence>
<gene>
    <name evidence="1" type="ORF">MmTuc01_3464</name>
</gene>
<dbReference type="BioCyc" id="MMAZ1236903:G139K-3300-MONOMER"/>
<evidence type="ECO:0000313" key="2">
    <source>
        <dbReference type="Proteomes" id="UP000011718"/>
    </source>
</evidence>
<name>M1Q2A8_METMZ</name>
<dbReference type="AlphaFoldDB" id="M1Q2A8"/>
<protein>
    <submittedName>
        <fullName evidence="1">Uncharacterized protein</fullName>
    </submittedName>
</protein>
<dbReference type="Proteomes" id="UP000011718">
    <property type="component" value="Chromosome"/>
</dbReference>
<dbReference type="EMBL" id="CP004144">
    <property type="protein sequence ID" value="AGF98711.1"/>
    <property type="molecule type" value="Genomic_DNA"/>
</dbReference>